<reference evidence="1" key="1">
    <citation type="submission" date="2020-08" db="EMBL/GenBank/DDBJ databases">
        <title>Genome public.</title>
        <authorList>
            <person name="Liu C."/>
            <person name="Sun Q."/>
        </authorList>
    </citation>
    <scope>NUCLEOTIDE SEQUENCE</scope>
    <source>
        <strain evidence="1">H8</strain>
    </source>
</reference>
<proteinExistence type="predicted"/>
<accession>A0A926DL24</accession>
<protein>
    <recommendedName>
        <fullName evidence="3">Ribbon-helix-helix protein CopG domain-containing protein</fullName>
    </recommendedName>
</protein>
<evidence type="ECO:0000313" key="1">
    <source>
        <dbReference type="EMBL" id="MBC8539694.1"/>
    </source>
</evidence>
<keyword evidence="2" id="KW-1185">Reference proteome</keyword>
<sequence length="215" mass="24030">MKKSVYSLVLSDDVVTAADKAAAKRGLSRSALINEVLAAHLSCTTPEMRIRDIFESLEQIALQDNFRMKQKPSDAMMSLLSSLSYKYNPTVRYSVELTHKTRHAIGVLKVSFRTQSESFTDALDGFFYVFCQLEKSFAPEGVNYKTEPGRFSRLLAVPEGLEYSAGETGKAIKDFITMFDTALNAYFGCLPNTEEAVDAAAAVYRTYLKQTKLRI</sequence>
<dbReference type="AlphaFoldDB" id="A0A926DL24"/>
<dbReference type="EMBL" id="JACRSU010000001">
    <property type="protein sequence ID" value="MBC8539694.1"/>
    <property type="molecule type" value="Genomic_DNA"/>
</dbReference>
<organism evidence="1 2">
    <name type="scientific">Congzhengia minquanensis</name>
    <dbReference type="NCBI Taxonomy" id="2763657"/>
    <lineage>
        <taxon>Bacteria</taxon>
        <taxon>Bacillati</taxon>
        <taxon>Bacillota</taxon>
        <taxon>Clostridia</taxon>
        <taxon>Eubacteriales</taxon>
        <taxon>Oscillospiraceae</taxon>
        <taxon>Congzhengia</taxon>
    </lineage>
</organism>
<comment type="caution">
    <text evidence="1">The sequence shown here is derived from an EMBL/GenBank/DDBJ whole genome shotgun (WGS) entry which is preliminary data.</text>
</comment>
<evidence type="ECO:0000313" key="2">
    <source>
        <dbReference type="Proteomes" id="UP000611762"/>
    </source>
</evidence>
<gene>
    <name evidence="1" type="ORF">H8698_01735</name>
</gene>
<dbReference type="Proteomes" id="UP000611762">
    <property type="component" value="Unassembled WGS sequence"/>
</dbReference>
<evidence type="ECO:0008006" key="3">
    <source>
        <dbReference type="Google" id="ProtNLM"/>
    </source>
</evidence>
<name>A0A926DL24_9FIRM</name>
<dbReference type="CDD" id="cd21631">
    <property type="entry name" value="RHH_CopG_NikR-like"/>
    <property type="match status" value="1"/>
</dbReference>
<dbReference type="RefSeq" id="WP_249310906.1">
    <property type="nucleotide sequence ID" value="NZ_JACRSU010000001.1"/>
</dbReference>